<dbReference type="Gene3D" id="1.10.1510.10">
    <property type="entry name" value="Uncharacterised protein YqeY/AIM41 PF09424, N-terminal domain"/>
    <property type="match status" value="1"/>
</dbReference>
<sequence length="200" mass="21498">MASKLPVPVLRSLSRSSLRPSMSRHVFRAAYSTDAPPPPPLLTKLKEDLKTSMRAKDTNRLAVLRSLLTATLNASKTDKPITTDAQLVSLLLKTARKSQEAAAEARAAGREDIAEKEEAQQRILEEYAASSGLRELGEAELRQVAERTKASLVAAGIQEKALMGQMVRSLLAPGGPLDGTSVSKEKVTAIIKEVLSTPSN</sequence>
<reference evidence="2" key="2">
    <citation type="submission" date="2023-06" db="EMBL/GenBank/DDBJ databases">
        <authorList>
            <consortium name="Lawrence Berkeley National Laboratory"/>
            <person name="Mondo S.J."/>
            <person name="Hensen N."/>
            <person name="Bonometti L."/>
            <person name="Westerberg I."/>
            <person name="Brannstrom I.O."/>
            <person name="Guillou S."/>
            <person name="Cros-Aarteil S."/>
            <person name="Calhoun S."/>
            <person name="Haridas S."/>
            <person name="Kuo A."/>
            <person name="Pangilinan J."/>
            <person name="Riley R."/>
            <person name="Labutti K."/>
            <person name="Andreopoulos B."/>
            <person name="Lipzen A."/>
            <person name="Chen C."/>
            <person name="Yanf M."/>
            <person name="Daum C."/>
            <person name="Ng V."/>
            <person name="Clum A."/>
            <person name="Steindorff A."/>
            <person name="Ohm R."/>
            <person name="Martin F."/>
            <person name="Silar P."/>
            <person name="Natvig D."/>
            <person name="Lalanne C."/>
            <person name="Gautier V."/>
            <person name="Ament-Velasquez S.L."/>
            <person name="Kruys A."/>
            <person name="Hutchinson M.I."/>
            <person name="Powell A.J."/>
            <person name="Barry K."/>
            <person name="Miller A.N."/>
            <person name="Grigoriev I.V."/>
            <person name="Debuchy R."/>
            <person name="Gladieux P."/>
            <person name="Thoren M.H."/>
            <person name="Johannesson H."/>
        </authorList>
    </citation>
    <scope>NUCLEOTIDE SEQUENCE</scope>
    <source>
        <strain evidence="2">CBS 333.67</strain>
    </source>
</reference>
<evidence type="ECO:0000256" key="1">
    <source>
        <dbReference type="RuleBase" id="RU365099"/>
    </source>
</evidence>
<dbReference type="InterPro" id="IPR042184">
    <property type="entry name" value="YqeY/Aim41_N"/>
</dbReference>
<evidence type="ECO:0000313" key="2">
    <source>
        <dbReference type="EMBL" id="KAK3306662.1"/>
    </source>
</evidence>
<comment type="similarity">
    <text evidence="1">Belongs to the AIM41 family.</text>
</comment>
<dbReference type="InterPro" id="IPR003789">
    <property type="entry name" value="Asn/Gln_tRNA_amidoTrase-B-like"/>
</dbReference>
<evidence type="ECO:0000313" key="3">
    <source>
        <dbReference type="Proteomes" id="UP001273166"/>
    </source>
</evidence>
<dbReference type="GO" id="GO:0016884">
    <property type="term" value="F:carbon-nitrogen ligase activity, with glutamine as amido-N-donor"/>
    <property type="evidence" value="ECO:0007669"/>
    <property type="project" value="UniProtKB-UniRule"/>
</dbReference>
<accession>A0AAJ0M2J9</accession>
<organism evidence="2 3">
    <name type="scientific">Chaetomium strumarium</name>
    <dbReference type="NCBI Taxonomy" id="1170767"/>
    <lineage>
        <taxon>Eukaryota</taxon>
        <taxon>Fungi</taxon>
        <taxon>Dikarya</taxon>
        <taxon>Ascomycota</taxon>
        <taxon>Pezizomycotina</taxon>
        <taxon>Sordariomycetes</taxon>
        <taxon>Sordariomycetidae</taxon>
        <taxon>Sordariales</taxon>
        <taxon>Chaetomiaceae</taxon>
        <taxon>Chaetomium</taxon>
    </lineage>
</organism>
<name>A0AAJ0M2J9_9PEZI</name>
<protein>
    <recommendedName>
        <fullName evidence="1">Altered inheritance of mitochondria protein 41</fullName>
    </recommendedName>
</protein>
<proteinExistence type="inferred from homology"/>
<reference evidence="2" key="1">
    <citation type="journal article" date="2023" name="Mol. Phylogenet. Evol.">
        <title>Genome-scale phylogeny and comparative genomics of the fungal order Sordariales.</title>
        <authorList>
            <person name="Hensen N."/>
            <person name="Bonometti L."/>
            <person name="Westerberg I."/>
            <person name="Brannstrom I.O."/>
            <person name="Guillou S."/>
            <person name="Cros-Aarteil S."/>
            <person name="Calhoun S."/>
            <person name="Haridas S."/>
            <person name="Kuo A."/>
            <person name="Mondo S."/>
            <person name="Pangilinan J."/>
            <person name="Riley R."/>
            <person name="LaButti K."/>
            <person name="Andreopoulos B."/>
            <person name="Lipzen A."/>
            <person name="Chen C."/>
            <person name="Yan M."/>
            <person name="Daum C."/>
            <person name="Ng V."/>
            <person name="Clum A."/>
            <person name="Steindorff A."/>
            <person name="Ohm R.A."/>
            <person name="Martin F."/>
            <person name="Silar P."/>
            <person name="Natvig D.O."/>
            <person name="Lalanne C."/>
            <person name="Gautier V."/>
            <person name="Ament-Velasquez S.L."/>
            <person name="Kruys A."/>
            <person name="Hutchinson M.I."/>
            <person name="Powell A.J."/>
            <person name="Barry K."/>
            <person name="Miller A.N."/>
            <person name="Grigoriev I.V."/>
            <person name="Debuchy R."/>
            <person name="Gladieux P."/>
            <person name="Hiltunen Thoren M."/>
            <person name="Johannesson H."/>
        </authorList>
    </citation>
    <scope>NUCLEOTIDE SEQUENCE</scope>
    <source>
        <strain evidence="2">CBS 333.67</strain>
    </source>
</reference>
<dbReference type="AlphaFoldDB" id="A0AAJ0M2J9"/>
<comment type="subcellular location">
    <subcellularLocation>
        <location evidence="1">Mitochondrion</location>
    </subcellularLocation>
</comment>
<keyword evidence="1" id="KW-0496">Mitochondrion</keyword>
<dbReference type="GO" id="GO:0005739">
    <property type="term" value="C:mitochondrion"/>
    <property type="evidence" value="ECO:0007669"/>
    <property type="project" value="UniProtKB-SubCell"/>
</dbReference>
<dbReference type="PANTHER" id="PTHR28055:SF1">
    <property type="entry name" value="ALTERED INHERITANCE OF MITOCHONDRIA PROTEIN 41, MITOCHONDRIAL"/>
    <property type="match status" value="1"/>
</dbReference>
<dbReference type="InterPro" id="IPR019004">
    <property type="entry name" value="YqeY/Aim41"/>
</dbReference>
<comment type="caution">
    <text evidence="2">The sequence shown here is derived from an EMBL/GenBank/DDBJ whole genome shotgun (WGS) entry which is preliminary data.</text>
</comment>
<dbReference type="Proteomes" id="UP001273166">
    <property type="component" value="Unassembled WGS sequence"/>
</dbReference>
<dbReference type="Pfam" id="PF09424">
    <property type="entry name" value="YqeY"/>
    <property type="match status" value="1"/>
</dbReference>
<dbReference type="PANTHER" id="PTHR28055">
    <property type="entry name" value="ALTERED INHERITANCE OF MITOCHONDRIA PROTEIN 41, MITOCHONDRIAL"/>
    <property type="match status" value="1"/>
</dbReference>
<dbReference type="EMBL" id="JAUDZG010000003">
    <property type="protein sequence ID" value="KAK3306662.1"/>
    <property type="molecule type" value="Genomic_DNA"/>
</dbReference>
<dbReference type="SUPFAM" id="SSF89095">
    <property type="entry name" value="GatB/YqeY motif"/>
    <property type="match status" value="1"/>
</dbReference>
<gene>
    <name evidence="1" type="primary">AIM41</name>
    <name evidence="2" type="ORF">B0T15DRAFT_149139</name>
</gene>
<keyword evidence="3" id="KW-1185">Reference proteome</keyword>